<keyword evidence="3" id="KW-1185">Reference proteome</keyword>
<proteinExistence type="predicted"/>
<comment type="caution">
    <text evidence="2">The sequence shown here is derived from an EMBL/GenBank/DDBJ whole genome shotgun (WGS) entry which is preliminary data.</text>
</comment>
<protein>
    <submittedName>
        <fullName evidence="2">Uncharacterized protein</fullName>
    </submittedName>
</protein>
<feature type="region of interest" description="Disordered" evidence="1">
    <location>
        <begin position="1"/>
        <end position="41"/>
    </location>
</feature>
<evidence type="ECO:0000313" key="2">
    <source>
        <dbReference type="EMBL" id="MPC87655.1"/>
    </source>
</evidence>
<name>A0A5B7IYP5_PORTR</name>
<organism evidence="2 3">
    <name type="scientific">Portunus trituberculatus</name>
    <name type="common">Swimming crab</name>
    <name type="synonym">Neptunus trituberculatus</name>
    <dbReference type="NCBI Taxonomy" id="210409"/>
    <lineage>
        <taxon>Eukaryota</taxon>
        <taxon>Metazoa</taxon>
        <taxon>Ecdysozoa</taxon>
        <taxon>Arthropoda</taxon>
        <taxon>Crustacea</taxon>
        <taxon>Multicrustacea</taxon>
        <taxon>Malacostraca</taxon>
        <taxon>Eumalacostraca</taxon>
        <taxon>Eucarida</taxon>
        <taxon>Decapoda</taxon>
        <taxon>Pleocyemata</taxon>
        <taxon>Brachyura</taxon>
        <taxon>Eubrachyura</taxon>
        <taxon>Portunoidea</taxon>
        <taxon>Portunidae</taxon>
        <taxon>Portuninae</taxon>
        <taxon>Portunus</taxon>
    </lineage>
</organism>
<accession>A0A5B7IYP5</accession>
<gene>
    <name evidence="2" type="ORF">E2C01_082528</name>
</gene>
<dbReference type="EMBL" id="VSRR010075188">
    <property type="protein sequence ID" value="MPC87655.1"/>
    <property type="molecule type" value="Genomic_DNA"/>
</dbReference>
<sequence>MEANGPPWDSRRSISSPVALVLPTDPQESRRGKPGPDHRPSFSRRFLTAVLDDGCVADALPGGVWRRFTASYIQVSVPARRHEQVLRKSHDINAILLKA</sequence>
<dbReference type="Proteomes" id="UP000324222">
    <property type="component" value="Unassembled WGS sequence"/>
</dbReference>
<dbReference type="AlphaFoldDB" id="A0A5B7IYP5"/>
<evidence type="ECO:0000256" key="1">
    <source>
        <dbReference type="SAM" id="MobiDB-lite"/>
    </source>
</evidence>
<reference evidence="2 3" key="1">
    <citation type="submission" date="2019-05" db="EMBL/GenBank/DDBJ databases">
        <title>Another draft genome of Portunus trituberculatus and its Hox gene families provides insights of decapod evolution.</title>
        <authorList>
            <person name="Jeong J.-H."/>
            <person name="Song I."/>
            <person name="Kim S."/>
            <person name="Choi T."/>
            <person name="Kim D."/>
            <person name="Ryu S."/>
            <person name="Kim W."/>
        </authorList>
    </citation>
    <scope>NUCLEOTIDE SEQUENCE [LARGE SCALE GENOMIC DNA]</scope>
    <source>
        <tissue evidence="2">Muscle</tissue>
    </source>
</reference>
<evidence type="ECO:0000313" key="3">
    <source>
        <dbReference type="Proteomes" id="UP000324222"/>
    </source>
</evidence>
<feature type="compositionally biased region" description="Basic and acidic residues" evidence="1">
    <location>
        <begin position="27"/>
        <end position="40"/>
    </location>
</feature>